<dbReference type="InterPro" id="IPR001633">
    <property type="entry name" value="EAL_dom"/>
</dbReference>
<sequence length="706" mass="79668">TQIQLQAETKEYKKRILKQIDYNFQCLRTAASILSYEDLEDRERLHTVLQTANGSNDFVNMAFFTQDRMGVMTRSDVDNPQSFPLAQCQADVIDTVESAFEGKESISRLFSSADFKTAANNEKLCTYSVPVYKDGAVVGVLTACDNIGIFEEILSGDTVLGGKGYLHLLNDQGEFLICSSYSVIKEQPETLLDDSFMSEEAQAAARKAFANQEGVSSSFVYDGNRYQFCIEPVGVNNWYLYCADTDMSTSQYMGHILMVAAVSLSLMVLVAMAILYLGYMAFRRNSAALVKLAYYDRVTGAENAIRFEQRLEAHKAQHLPYSIVAVNIHRFKFINELHGSAGGDQVLRDLKAAIEEQIRPGEFFCRDAADLFYIMMEDTDEAILRGRVEQLTAAVRTAWQKHYGVGVALYCGVTVGGDRVQALLAMQSIQASMQTEISFYDAKVHAEERRKCQIENTMQLALDQEQYELFLQPKFRLDTGALAGAEALVRWRKPDGTYRYPNEFIPLFEENGFCTQLDLYMMDQVCRQLRRWMDAGRVPVPISVNQTRLLFFSAGYVEKLTALVQKYDVPPQYVTLEILEGVATGNTKELNDVIDQLHQQGFRVSMDDFGTGYSSLNALYQLKIDELKLDRGFLAMAATEEDAARRRAILDQIIQFARTMGLETVAEGVETAEDEALLRELHCDLGQGYYYSKPVDVKTFDEAFMQ</sequence>
<accession>A0A9D1FCD5</accession>
<dbReference type="SUPFAM" id="SSF55073">
    <property type="entry name" value="Nucleotide cyclase"/>
    <property type="match status" value="1"/>
</dbReference>
<dbReference type="PANTHER" id="PTHR33121:SF70">
    <property type="entry name" value="SIGNALING PROTEIN YKOW"/>
    <property type="match status" value="1"/>
</dbReference>
<dbReference type="GO" id="GO:0071111">
    <property type="term" value="F:cyclic-guanylate-specific phosphodiesterase activity"/>
    <property type="evidence" value="ECO:0007669"/>
    <property type="project" value="InterPro"/>
</dbReference>
<dbReference type="Gene3D" id="3.20.20.450">
    <property type="entry name" value="EAL domain"/>
    <property type="match status" value="1"/>
</dbReference>
<dbReference type="PANTHER" id="PTHR33121">
    <property type="entry name" value="CYCLIC DI-GMP PHOSPHODIESTERASE PDEF"/>
    <property type="match status" value="1"/>
</dbReference>
<dbReference type="EMBL" id="DVJJ01000151">
    <property type="protein sequence ID" value="HIS65686.1"/>
    <property type="molecule type" value="Genomic_DNA"/>
</dbReference>
<dbReference type="SUPFAM" id="SSF141868">
    <property type="entry name" value="EAL domain-like"/>
    <property type="match status" value="1"/>
</dbReference>
<keyword evidence="1" id="KW-0472">Membrane</keyword>
<evidence type="ECO:0000259" key="2">
    <source>
        <dbReference type="PROSITE" id="PS50883"/>
    </source>
</evidence>
<reference evidence="4" key="2">
    <citation type="journal article" date="2021" name="PeerJ">
        <title>Extensive microbial diversity within the chicken gut microbiome revealed by metagenomics and culture.</title>
        <authorList>
            <person name="Gilroy R."/>
            <person name="Ravi A."/>
            <person name="Getino M."/>
            <person name="Pursley I."/>
            <person name="Horton D.L."/>
            <person name="Alikhan N.F."/>
            <person name="Baker D."/>
            <person name="Gharbi K."/>
            <person name="Hall N."/>
            <person name="Watson M."/>
            <person name="Adriaenssens E.M."/>
            <person name="Foster-Nyarko E."/>
            <person name="Jarju S."/>
            <person name="Secka A."/>
            <person name="Antonio M."/>
            <person name="Oren A."/>
            <person name="Chaudhuri R.R."/>
            <person name="La Ragione R."/>
            <person name="Hildebrand F."/>
            <person name="Pallen M.J."/>
        </authorList>
    </citation>
    <scope>NUCLEOTIDE SEQUENCE</scope>
    <source>
        <strain evidence="4">ChiBcec16-1751</strain>
    </source>
</reference>
<dbReference type="PROSITE" id="PS50883">
    <property type="entry name" value="EAL"/>
    <property type="match status" value="1"/>
</dbReference>
<evidence type="ECO:0000313" key="5">
    <source>
        <dbReference type="Proteomes" id="UP000886741"/>
    </source>
</evidence>
<organism evidence="4 5">
    <name type="scientific">Candidatus Avoscillospira avistercoris</name>
    <dbReference type="NCBI Taxonomy" id="2840707"/>
    <lineage>
        <taxon>Bacteria</taxon>
        <taxon>Bacillati</taxon>
        <taxon>Bacillota</taxon>
        <taxon>Clostridia</taxon>
        <taxon>Eubacteriales</taxon>
        <taxon>Oscillospiraceae</taxon>
        <taxon>Oscillospiraceae incertae sedis</taxon>
        <taxon>Candidatus Avoscillospira</taxon>
    </lineage>
</organism>
<dbReference type="Proteomes" id="UP000886741">
    <property type="component" value="Unassembled WGS sequence"/>
</dbReference>
<dbReference type="InterPro" id="IPR000160">
    <property type="entry name" value="GGDEF_dom"/>
</dbReference>
<evidence type="ECO:0000259" key="3">
    <source>
        <dbReference type="PROSITE" id="PS50887"/>
    </source>
</evidence>
<name>A0A9D1FCD5_9FIRM</name>
<dbReference type="Pfam" id="PF00563">
    <property type="entry name" value="EAL"/>
    <property type="match status" value="1"/>
</dbReference>
<feature type="transmembrane region" description="Helical" evidence="1">
    <location>
        <begin position="252"/>
        <end position="277"/>
    </location>
</feature>
<feature type="domain" description="EAL" evidence="2">
    <location>
        <begin position="451"/>
        <end position="706"/>
    </location>
</feature>
<comment type="caution">
    <text evidence="4">The sequence shown here is derived from an EMBL/GenBank/DDBJ whole genome shotgun (WGS) entry which is preliminary data.</text>
</comment>
<feature type="domain" description="GGDEF" evidence="3">
    <location>
        <begin position="319"/>
        <end position="442"/>
    </location>
</feature>
<dbReference type="InterPro" id="IPR029787">
    <property type="entry name" value="Nucleotide_cyclase"/>
</dbReference>
<dbReference type="InterPro" id="IPR043128">
    <property type="entry name" value="Rev_trsase/Diguanyl_cyclase"/>
</dbReference>
<evidence type="ECO:0000256" key="1">
    <source>
        <dbReference type="SAM" id="Phobius"/>
    </source>
</evidence>
<dbReference type="InterPro" id="IPR050706">
    <property type="entry name" value="Cyclic-di-GMP_PDE-like"/>
</dbReference>
<dbReference type="SMART" id="SM00052">
    <property type="entry name" value="EAL"/>
    <property type="match status" value="1"/>
</dbReference>
<dbReference type="SMART" id="SM00267">
    <property type="entry name" value="GGDEF"/>
    <property type="match status" value="1"/>
</dbReference>
<proteinExistence type="predicted"/>
<dbReference type="NCBIfam" id="TIGR00254">
    <property type="entry name" value="GGDEF"/>
    <property type="match status" value="1"/>
</dbReference>
<evidence type="ECO:0000313" key="4">
    <source>
        <dbReference type="EMBL" id="HIS65686.1"/>
    </source>
</evidence>
<dbReference type="Gene3D" id="3.30.450.20">
    <property type="entry name" value="PAS domain"/>
    <property type="match status" value="1"/>
</dbReference>
<dbReference type="CDD" id="cd01948">
    <property type="entry name" value="EAL"/>
    <property type="match status" value="1"/>
</dbReference>
<dbReference type="InterPro" id="IPR035919">
    <property type="entry name" value="EAL_sf"/>
</dbReference>
<feature type="non-terminal residue" evidence="4">
    <location>
        <position position="1"/>
    </location>
</feature>
<dbReference type="Gene3D" id="3.30.70.270">
    <property type="match status" value="1"/>
</dbReference>
<dbReference type="Pfam" id="PF00990">
    <property type="entry name" value="GGDEF"/>
    <property type="match status" value="1"/>
</dbReference>
<gene>
    <name evidence="4" type="ORF">IAA83_10035</name>
</gene>
<keyword evidence="1" id="KW-1133">Transmembrane helix</keyword>
<keyword evidence="1" id="KW-0812">Transmembrane</keyword>
<protein>
    <submittedName>
        <fullName evidence="4">EAL domain-containing protein</fullName>
    </submittedName>
</protein>
<dbReference type="AlphaFoldDB" id="A0A9D1FCD5"/>
<reference evidence="4" key="1">
    <citation type="submission" date="2020-10" db="EMBL/GenBank/DDBJ databases">
        <authorList>
            <person name="Gilroy R."/>
        </authorList>
    </citation>
    <scope>NUCLEOTIDE SEQUENCE</scope>
    <source>
        <strain evidence="4">ChiBcec16-1751</strain>
    </source>
</reference>
<dbReference type="PROSITE" id="PS50887">
    <property type="entry name" value="GGDEF"/>
    <property type="match status" value="1"/>
</dbReference>